<organism evidence="2 3">
    <name type="scientific">Acidimicrobiia bacterium BACL6 MAG-120924-bin43</name>
    <dbReference type="NCBI Taxonomy" id="1655583"/>
    <lineage>
        <taxon>Bacteria</taxon>
        <taxon>Bacillati</taxon>
        <taxon>Actinomycetota</taxon>
        <taxon>Acidimicrobiia</taxon>
        <taxon>acIV cluster</taxon>
    </lineage>
</organism>
<dbReference type="SUPFAM" id="SSF53187">
    <property type="entry name" value="Zn-dependent exopeptidases"/>
    <property type="match status" value="1"/>
</dbReference>
<protein>
    <recommendedName>
        <fullName evidence="1">Peptidase M20 dimerisation domain-containing protein</fullName>
    </recommendedName>
</protein>
<dbReference type="InterPro" id="IPR052030">
    <property type="entry name" value="Peptidase_M20/M20A_hydrolases"/>
</dbReference>
<proteinExistence type="predicted"/>
<dbReference type="FunFam" id="3.30.70.360:FF:000004">
    <property type="entry name" value="Peptidase M20 domain-containing protein 2"/>
    <property type="match status" value="1"/>
</dbReference>
<evidence type="ECO:0000313" key="2">
    <source>
        <dbReference type="EMBL" id="KRO45601.1"/>
    </source>
</evidence>
<dbReference type="Pfam" id="PF07687">
    <property type="entry name" value="M20_dimer"/>
    <property type="match status" value="1"/>
</dbReference>
<sequence length="322" mass="33693">ATVAVLCEYDALPGIGHACGHNIIAAAGLGAGLALAGLAQEAGGRLKLMGTPAEEGGGGKIMMARKGAFDGVTASMMIHPADTELARMNAIAIQHCLVRYVGEAAHAAVSPHKGRNALDAAVLGYMNIAALRQHILPTERIHGIFLNGGEKPNIVPRESTMDWYVRSDTIKSLQPLKKRVASCLEGSAVATGCQAELDWQPNPYADIVDNMPLLSAYISNAAQFGRMMTTDFLPGTGGGSTDMGNISYITPSIHPMIAVSPKGVSLHTPDFADYAIGEPAMKAILDGAKIMAMTTIDMWTNEALRAEVAAAFGDGAIPEDVL</sequence>
<evidence type="ECO:0000259" key="1">
    <source>
        <dbReference type="Pfam" id="PF07687"/>
    </source>
</evidence>
<dbReference type="InterPro" id="IPR017439">
    <property type="entry name" value="Amidohydrolase"/>
</dbReference>
<feature type="non-terminal residue" evidence="2">
    <location>
        <position position="1"/>
    </location>
</feature>
<dbReference type="GO" id="GO:0071713">
    <property type="term" value="F:para-aminobenzoyl-glutamate hydrolase activity"/>
    <property type="evidence" value="ECO:0007669"/>
    <property type="project" value="TreeGrafter"/>
</dbReference>
<reference evidence="2 3" key="1">
    <citation type="submission" date="2015-10" db="EMBL/GenBank/DDBJ databases">
        <title>Metagenome-Assembled Genomes uncover a global brackish microbiome.</title>
        <authorList>
            <person name="Hugerth L.W."/>
            <person name="Larsson J."/>
            <person name="Alneberg J."/>
            <person name="Lindh M.V."/>
            <person name="Legrand C."/>
            <person name="Pinhassi J."/>
            <person name="Andersson A.F."/>
        </authorList>
    </citation>
    <scope>NUCLEOTIDE SEQUENCE [LARGE SCALE GENOMIC DNA]</scope>
    <source>
        <strain evidence="2">BACL6 MAG-120924-bin43</strain>
    </source>
</reference>
<dbReference type="InterPro" id="IPR011650">
    <property type="entry name" value="Peptidase_M20_dimer"/>
</dbReference>
<accession>A0A0R2Q5S0</accession>
<dbReference type="SUPFAM" id="SSF55031">
    <property type="entry name" value="Bacterial exopeptidase dimerisation domain"/>
    <property type="match status" value="1"/>
</dbReference>
<dbReference type="PANTHER" id="PTHR30575:SF0">
    <property type="entry name" value="XAA-ARG DIPEPTIDASE"/>
    <property type="match status" value="1"/>
</dbReference>
<dbReference type="NCBIfam" id="TIGR01891">
    <property type="entry name" value="amidohydrolases"/>
    <property type="match status" value="1"/>
</dbReference>
<dbReference type="InterPro" id="IPR002933">
    <property type="entry name" value="Peptidase_M20"/>
</dbReference>
<dbReference type="GO" id="GO:0016805">
    <property type="term" value="F:dipeptidase activity"/>
    <property type="evidence" value="ECO:0007669"/>
    <property type="project" value="TreeGrafter"/>
</dbReference>
<dbReference type="PANTHER" id="PTHR30575">
    <property type="entry name" value="PEPTIDASE M20"/>
    <property type="match status" value="1"/>
</dbReference>
<dbReference type="InterPro" id="IPR036264">
    <property type="entry name" value="Bact_exopeptidase_dim_dom"/>
</dbReference>
<dbReference type="Gene3D" id="3.40.630.10">
    <property type="entry name" value="Zn peptidases"/>
    <property type="match status" value="1"/>
</dbReference>
<dbReference type="Pfam" id="PF01546">
    <property type="entry name" value="Peptidase_M20"/>
    <property type="match status" value="1"/>
</dbReference>
<name>A0A0R2Q5S0_9ACTN</name>
<gene>
    <name evidence="2" type="ORF">ABR75_01075</name>
</gene>
<dbReference type="Proteomes" id="UP000051017">
    <property type="component" value="Unassembled WGS sequence"/>
</dbReference>
<feature type="domain" description="Peptidase M20 dimerisation" evidence="1">
    <location>
        <begin position="101"/>
        <end position="185"/>
    </location>
</feature>
<dbReference type="GO" id="GO:0005737">
    <property type="term" value="C:cytoplasm"/>
    <property type="evidence" value="ECO:0007669"/>
    <property type="project" value="TreeGrafter"/>
</dbReference>
<dbReference type="EMBL" id="LIBJ01000466">
    <property type="protein sequence ID" value="KRO45601.1"/>
    <property type="molecule type" value="Genomic_DNA"/>
</dbReference>
<dbReference type="GO" id="GO:0046657">
    <property type="term" value="P:folic acid catabolic process"/>
    <property type="evidence" value="ECO:0007669"/>
    <property type="project" value="TreeGrafter"/>
</dbReference>
<comment type="caution">
    <text evidence="2">The sequence shown here is derived from an EMBL/GenBank/DDBJ whole genome shotgun (WGS) entry which is preliminary data.</text>
</comment>
<dbReference type="Gene3D" id="3.30.70.360">
    <property type="match status" value="1"/>
</dbReference>
<dbReference type="AlphaFoldDB" id="A0A0R2Q5S0"/>
<evidence type="ECO:0000313" key="3">
    <source>
        <dbReference type="Proteomes" id="UP000051017"/>
    </source>
</evidence>